<dbReference type="CDD" id="cd16981">
    <property type="entry name" value="CID_RPRD_like"/>
    <property type="match status" value="1"/>
</dbReference>
<evidence type="ECO:0000259" key="4">
    <source>
        <dbReference type="PROSITE" id="PS51391"/>
    </source>
</evidence>
<evidence type="ECO:0000256" key="2">
    <source>
        <dbReference type="SAM" id="Coils"/>
    </source>
</evidence>
<evidence type="ECO:0000313" key="5">
    <source>
        <dbReference type="EMBL" id="GAA0154523.1"/>
    </source>
</evidence>
<evidence type="ECO:0000256" key="1">
    <source>
        <dbReference type="ARBA" id="ARBA00022664"/>
    </source>
</evidence>
<dbReference type="GO" id="GO:0031124">
    <property type="term" value="P:mRNA 3'-end processing"/>
    <property type="evidence" value="ECO:0007669"/>
    <property type="project" value="TreeGrafter"/>
</dbReference>
<keyword evidence="6" id="KW-1185">Reference proteome</keyword>
<evidence type="ECO:0000313" key="6">
    <source>
        <dbReference type="Proteomes" id="UP001454036"/>
    </source>
</evidence>
<dbReference type="FunFam" id="1.25.40.90:FF:000018">
    <property type="entry name" value="ENTH/VHS family protein isoform 1"/>
    <property type="match status" value="1"/>
</dbReference>
<dbReference type="Gene3D" id="1.25.40.90">
    <property type="match status" value="1"/>
</dbReference>
<keyword evidence="2" id="KW-0175">Coiled coil</keyword>
<proteinExistence type="predicted"/>
<dbReference type="AlphaFoldDB" id="A0AAV3PTA1"/>
<dbReference type="Pfam" id="PF04818">
    <property type="entry name" value="CID"/>
    <property type="match status" value="1"/>
</dbReference>
<keyword evidence="1" id="KW-0507">mRNA processing</keyword>
<protein>
    <submittedName>
        <fullName evidence="5">Kinase inhibitor</fullName>
    </submittedName>
</protein>
<dbReference type="InterPro" id="IPR006569">
    <property type="entry name" value="CID_dom"/>
</dbReference>
<feature type="domain" description="CID" evidence="4">
    <location>
        <begin position="2"/>
        <end position="134"/>
    </location>
</feature>
<dbReference type="PANTHER" id="PTHR12460">
    <property type="entry name" value="CYCLIN-DEPENDENT KINASE INHIBITOR-RELATED PROTEIN"/>
    <property type="match status" value="1"/>
</dbReference>
<feature type="region of interest" description="Disordered" evidence="3">
    <location>
        <begin position="490"/>
        <end position="520"/>
    </location>
</feature>
<gene>
    <name evidence="5" type="ORF">LIER_12478</name>
</gene>
<organism evidence="5 6">
    <name type="scientific">Lithospermum erythrorhizon</name>
    <name type="common">Purple gromwell</name>
    <name type="synonym">Lithospermum officinale var. erythrorhizon</name>
    <dbReference type="NCBI Taxonomy" id="34254"/>
    <lineage>
        <taxon>Eukaryota</taxon>
        <taxon>Viridiplantae</taxon>
        <taxon>Streptophyta</taxon>
        <taxon>Embryophyta</taxon>
        <taxon>Tracheophyta</taxon>
        <taxon>Spermatophyta</taxon>
        <taxon>Magnoliopsida</taxon>
        <taxon>eudicotyledons</taxon>
        <taxon>Gunneridae</taxon>
        <taxon>Pentapetalae</taxon>
        <taxon>asterids</taxon>
        <taxon>lamiids</taxon>
        <taxon>Boraginales</taxon>
        <taxon>Boraginaceae</taxon>
        <taxon>Boraginoideae</taxon>
        <taxon>Lithospermeae</taxon>
        <taxon>Lithospermum</taxon>
    </lineage>
</organism>
<dbReference type="InterPro" id="IPR008942">
    <property type="entry name" value="ENTH_VHS"/>
</dbReference>
<accession>A0AAV3PTA1</accession>
<dbReference type="GO" id="GO:0000993">
    <property type="term" value="F:RNA polymerase II complex binding"/>
    <property type="evidence" value="ECO:0007669"/>
    <property type="project" value="TreeGrafter"/>
</dbReference>
<evidence type="ECO:0000256" key="3">
    <source>
        <dbReference type="SAM" id="MobiDB-lite"/>
    </source>
</evidence>
<feature type="coiled-coil region" evidence="2">
    <location>
        <begin position="218"/>
        <end position="284"/>
    </location>
</feature>
<dbReference type="GO" id="GO:0005634">
    <property type="term" value="C:nucleus"/>
    <property type="evidence" value="ECO:0007669"/>
    <property type="project" value="UniProtKB-ARBA"/>
</dbReference>
<dbReference type="Proteomes" id="UP001454036">
    <property type="component" value="Unassembled WGS sequence"/>
</dbReference>
<dbReference type="PROSITE" id="PS51391">
    <property type="entry name" value="CID"/>
    <property type="match status" value="1"/>
</dbReference>
<keyword evidence="5" id="KW-0649">Protein kinase inhibitor</keyword>
<sequence length="520" mass="57803">MNSVFNEQILGDKLSKLNNTQQCIETLSHWCIFHRSKAEQVAETWEKQFQSAEKTLKVSLLYLANDILQNSKRKGNEFVTAFWKVLPSAIKEVYEKGDERGKKVASRLVDIWEQRRVFGSHAKSLKNVILGEETPGPLEFNRKRSRSIKITKRDSRSIRTKLSIGGPAEKIVSAFHLVSGDLPTEDEEMSRCKTTVHNFKKMEKDVEVALQKAKDPRRKTLSKDLEDEENILKESIQKLKVSEANRVALVSQLQEALHEQESELENVRTQIQVAQTQADEAGNLRKCLDDENYVAGCQTTKKTAATIAAEVADKLAASTSSQYIMTSVLSTFAAEEAKTAGVTKSSTTTAFPLVPANNSTIKQEKASSDVNVSVPSQPIDAQPMNNPYQLPQLNLPGVQVANNSQPQYHSVPIPTSQQFLQSVTGGMVSSYQYGSGISPFPPGPPGPYMIGSTMMPFPQQHHLQPPQQQQLIVSHQPSLALNQQQLPMHFSQQSPAPGFQPLPPTQTPGMVYYSHPHHPQ</sequence>
<dbReference type="SUPFAM" id="SSF48464">
    <property type="entry name" value="ENTH/VHS domain"/>
    <property type="match status" value="1"/>
</dbReference>
<dbReference type="PANTHER" id="PTHR12460:SF27">
    <property type="entry name" value="ENTH_VHS FAMILY PROTEIN"/>
    <property type="match status" value="1"/>
</dbReference>
<reference evidence="5 6" key="1">
    <citation type="submission" date="2024-01" db="EMBL/GenBank/DDBJ databases">
        <title>The complete chloroplast genome sequence of Lithospermum erythrorhizon: insights into the phylogenetic relationship among Boraginaceae species and the maternal lineages of purple gromwells.</title>
        <authorList>
            <person name="Okada T."/>
            <person name="Watanabe K."/>
        </authorList>
    </citation>
    <scope>NUCLEOTIDE SEQUENCE [LARGE SCALE GENOMIC DNA]</scope>
</reference>
<comment type="caution">
    <text evidence="5">The sequence shown here is derived from an EMBL/GenBank/DDBJ whole genome shotgun (WGS) entry which is preliminary data.</text>
</comment>
<dbReference type="GO" id="GO:0004860">
    <property type="term" value="F:protein kinase inhibitor activity"/>
    <property type="evidence" value="ECO:0007669"/>
    <property type="project" value="UniProtKB-KW"/>
</dbReference>
<dbReference type="SMART" id="SM00582">
    <property type="entry name" value="RPR"/>
    <property type="match status" value="1"/>
</dbReference>
<dbReference type="EMBL" id="BAABME010002414">
    <property type="protein sequence ID" value="GAA0154523.1"/>
    <property type="molecule type" value="Genomic_DNA"/>
</dbReference>
<name>A0AAV3PTA1_LITER</name>